<dbReference type="NCBIfam" id="TIGR01292">
    <property type="entry name" value="TRX_reduct"/>
    <property type="match status" value="1"/>
</dbReference>
<evidence type="ECO:0000313" key="10">
    <source>
        <dbReference type="Proteomes" id="UP000230251"/>
    </source>
</evidence>
<dbReference type="PRINTS" id="PR00368">
    <property type="entry name" value="FADPNR"/>
</dbReference>
<dbReference type="InterPro" id="IPR005982">
    <property type="entry name" value="Thioredox_Rdtase"/>
</dbReference>
<keyword evidence="4" id="KW-1015">Disulfide bond</keyword>
<gene>
    <name evidence="9" type="primary">trxB</name>
    <name evidence="9" type="ORF">CO057_00845</name>
</gene>
<reference evidence="10" key="1">
    <citation type="submission" date="2017-09" db="EMBL/GenBank/DDBJ databases">
        <title>Depth-based differentiation of microbial function through sediment-hosted aquifers and enrichment of novel symbionts in the deep terrestrial subsurface.</title>
        <authorList>
            <person name="Probst A.J."/>
            <person name="Ladd B."/>
            <person name="Jarett J.K."/>
            <person name="Geller-Mcgrath D.E."/>
            <person name="Sieber C.M.K."/>
            <person name="Emerson J.B."/>
            <person name="Anantharaman K."/>
            <person name="Thomas B.C."/>
            <person name="Malmstrom R."/>
            <person name="Stieglmeier M."/>
            <person name="Klingl A."/>
            <person name="Woyke T."/>
            <person name="Ryan C.M."/>
            <person name="Banfield J.F."/>
        </authorList>
    </citation>
    <scope>NUCLEOTIDE SEQUENCE [LARGE SCALE GENOMIC DNA]</scope>
</reference>
<evidence type="ECO:0000256" key="2">
    <source>
        <dbReference type="ARBA" id="ARBA00022827"/>
    </source>
</evidence>
<evidence type="ECO:0000256" key="4">
    <source>
        <dbReference type="ARBA" id="ARBA00023157"/>
    </source>
</evidence>
<comment type="similarity">
    <text evidence="6">Belongs to the class-II pyridine nucleotide-disulfide oxidoreductase family.</text>
</comment>
<evidence type="ECO:0000256" key="6">
    <source>
        <dbReference type="RuleBase" id="RU003880"/>
    </source>
</evidence>
<dbReference type="InterPro" id="IPR008255">
    <property type="entry name" value="Pyr_nucl-diS_OxRdtase_2_AS"/>
</dbReference>
<dbReference type="Proteomes" id="UP000230251">
    <property type="component" value="Unassembled WGS sequence"/>
</dbReference>
<evidence type="ECO:0000313" key="9">
    <source>
        <dbReference type="EMBL" id="PJC24826.1"/>
    </source>
</evidence>
<keyword evidence="7" id="KW-0521">NADP</keyword>
<dbReference type="Gene3D" id="3.50.50.60">
    <property type="entry name" value="FAD/NAD(P)-binding domain"/>
    <property type="match status" value="2"/>
</dbReference>
<evidence type="ECO:0000256" key="7">
    <source>
        <dbReference type="RuleBase" id="RU003881"/>
    </source>
</evidence>
<name>A0A2M8EQ10_9BACT</name>
<evidence type="ECO:0000259" key="8">
    <source>
        <dbReference type="Pfam" id="PF07992"/>
    </source>
</evidence>
<evidence type="ECO:0000256" key="5">
    <source>
        <dbReference type="ARBA" id="ARBA00023284"/>
    </source>
</evidence>
<proteinExistence type="inferred from homology"/>
<organism evidence="9 10">
    <name type="scientific">Candidatus Uhrbacteria bacterium CG_4_9_14_0_2_um_filter_41_50</name>
    <dbReference type="NCBI Taxonomy" id="1975031"/>
    <lineage>
        <taxon>Bacteria</taxon>
        <taxon>Candidatus Uhriibacteriota</taxon>
    </lineage>
</organism>
<keyword evidence="5 6" id="KW-0676">Redox-active center</keyword>
<dbReference type="InterPro" id="IPR036188">
    <property type="entry name" value="FAD/NAD-bd_sf"/>
</dbReference>
<dbReference type="InterPro" id="IPR023753">
    <property type="entry name" value="FAD/NAD-binding_dom"/>
</dbReference>
<dbReference type="AlphaFoldDB" id="A0A2M8EQ10"/>
<dbReference type="EMBL" id="PFSI01000016">
    <property type="protein sequence ID" value="PJC24826.1"/>
    <property type="molecule type" value="Genomic_DNA"/>
</dbReference>
<feature type="domain" description="FAD/NAD(P)-binding" evidence="8">
    <location>
        <begin position="5"/>
        <end position="292"/>
    </location>
</feature>
<keyword evidence="3 6" id="KW-0560">Oxidoreductase</keyword>
<dbReference type="SUPFAM" id="SSF51905">
    <property type="entry name" value="FAD/NAD(P)-binding domain"/>
    <property type="match status" value="1"/>
</dbReference>
<comment type="caution">
    <text evidence="9">The sequence shown here is derived from an EMBL/GenBank/DDBJ whole genome shotgun (WGS) entry which is preliminary data.</text>
</comment>
<dbReference type="EC" id="1.8.1.9" evidence="6"/>
<comment type="catalytic activity">
    <reaction evidence="6">
        <text>[thioredoxin]-dithiol + NADP(+) = [thioredoxin]-disulfide + NADPH + H(+)</text>
        <dbReference type="Rhea" id="RHEA:20345"/>
        <dbReference type="Rhea" id="RHEA-COMP:10698"/>
        <dbReference type="Rhea" id="RHEA-COMP:10700"/>
        <dbReference type="ChEBI" id="CHEBI:15378"/>
        <dbReference type="ChEBI" id="CHEBI:29950"/>
        <dbReference type="ChEBI" id="CHEBI:50058"/>
        <dbReference type="ChEBI" id="CHEBI:57783"/>
        <dbReference type="ChEBI" id="CHEBI:58349"/>
        <dbReference type="EC" id="1.8.1.9"/>
    </reaction>
</comment>
<dbReference type="GO" id="GO:0005737">
    <property type="term" value="C:cytoplasm"/>
    <property type="evidence" value="ECO:0007669"/>
    <property type="project" value="InterPro"/>
</dbReference>
<dbReference type="GO" id="GO:0019430">
    <property type="term" value="P:removal of superoxide radicals"/>
    <property type="evidence" value="ECO:0007669"/>
    <property type="project" value="UniProtKB-UniRule"/>
</dbReference>
<dbReference type="PROSITE" id="PS00573">
    <property type="entry name" value="PYRIDINE_REDOX_2"/>
    <property type="match status" value="1"/>
</dbReference>
<evidence type="ECO:0000256" key="3">
    <source>
        <dbReference type="ARBA" id="ARBA00023002"/>
    </source>
</evidence>
<keyword evidence="2 6" id="KW-0274">FAD</keyword>
<keyword evidence="1 6" id="KW-0285">Flavoprotein</keyword>
<protein>
    <recommendedName>
        <fullName evidence="6">Thioredoxin reductase</fullName>
        <ecNumber evidence="6">1.8.1.9</ecNumber>
    </recommendedName>
</protein>
<comment type="cofactor">
    <cofactor evidence="7">
        <name>FAD</name>
        <dbReference type="ChEBI" id="CHEBI:57692"/>
    </cofactor>
    <text evidence="7">Binds 1 FAD per subunit.</text>
</comment>
<dbReference type="Pfam" id="PF07992">
    <property type="entry name" value="Pyr_redox_2"/>
    <property type="match status" value="1"/>
</dbReference>
<evidence type="ECO:0000256" key="1">
    <source>
        <dbReference type="ARBA" id="ARBA00022630"/>
    </source>
</evidence>
<dbReference type="PRINTS" id="PR00469">
    <property type="entry name" value="PNDRDTASEII"/>
</dbReference>
<dbReference type="PANTHER" id="PTHR48105">
    <property type="entry name" value="THIOREDOXIN REDUCTASE 1-RELATED-RELATED"/>
    <property type="match status" value="1"/>
</dbReference>
<dbReference type="InterPro" id="IPR050097">
    <property type="entry name" value="Ferredoxin-NADP_redctase_2"/>
</dbReference>
<accession>A0A2M8EQ10</accession>
<sequence>MEIRKTIIIGSGPAGYTAGIYTARAELKPLLISGSEPGGQLMTTTEVENWPGEPEGIMGPDLIENLKKQAVKFGTEILADTVTEVDFSSKPFVVKTSDKEFQTDSIIIATGASAMWLGVPGEEKLKGKGVSACATCDGFFFRDKKVVVVGGGDAALEEATFLTRFASEITILVRRDEFKASKPMQERALNNPKIKVLWNTEAIELIGQEKLELVKIKNNQTGEESELEAEGYFASIGHKPNTKIFEGLLELDHKGYIKVKPNTTKTNIEGVFACGDVIDPFYRQAITAAGSGCIAALDAERYLSAKE</sequence>
<dbReference type="GO" id="GO:0004791">
    <property type="term" value="F:thioredoxin-disulfide reductase (NADPH) activity"/>
    <property type="evidence" value="ECO:0007669"/>
    <property type="project" value="UniProtKB-UniRule"/>
</dbReference>
<comment type="subunit">
    <text evidence="6">Homodimer.</text>
</comment>